<dbReference type="Proteomes" id="UP000231879">
    <property type="component" value="Unassembled WGS sequence"/>
</dbReference>
<accession>A0ABX4NGB4</accession>
<dbReference type="EMBL" id="NPDS01000009">
    <property type="protein sequence ID" value="PJZ55850.1"/>
    <property type="molecule type" value="Genomic_DNA"/>
</dbReference>
<organism evidence="1 2">
    <name type="scientific">Leptospira barantonii</name>
    <dbReference type="NCBI Taxonomy" id="2023184"/>
    <lineage>
        <taxon>Bacteria</taxon>
        <taxon>Pseudomonadati</taxon>
        <taxon>Spirochaetota</taxon>
        <taxon>Spirochaetia</taxon>
        <taxon>Leptospirales</taxon>
        <taxon>Leptospiraceae</taxon>
        <taxon>Leptospira</taxon>
    </lineage>
</organism>
<dbReference type="RefSeq" id="WP_100763974.1">
    <property type="nucleotide sequence ID" value="NZ_NPDS01000009.1"/>
</dbReference>
<sequence>MNRISSYSFSLFFFLFFVVLEIAAQEDPSNPSLSQEERNRIIAKQEDRWEISKSSSNVSSLGFSILKPFFGSFLSYRETTLDAGDLRLKIPAGAFSDSQKVEVRITILRNHADFLFAGIPTQIGSNLLLESTGMFYLAFYDDEGKRIEPKKSLTVEVQPLANPTDSNVYRFSKGSWDLVSTDKNTTQSNNTTADAFESEFPFQIYSKIQASGWWNFDKPQPEFTCLEGKVDAKNRQNFSVQAIGLDYYGTSYANVTANGNFRINVLKDKKVKLIITNFSNVKAGSKQIGFLPAIQTQNKTAFSSKLSDPCQRISDISPFPISESVFNDRSTFLKTIDMPDL</sequence>
<reference evidence="1 2" key="1">
    <citation type="submission" date="2017-07" db="EMBL/GenBank/DDBJ databases">
        <title>Leptospira spp. isolated from tropical soils.</title>
        <authorList>
            <person name="Thibeaux R."/>
            <person name="Iraola G."/>
            <person name="Ferres I."/>
            <person name="Bierque E."/>
            <person name="Girault D."/>
            <person name="Soupe-Gilbert M.-E."/>
            <person name="Picardeau M."/>
            <person name="Goarant C."/>
        </authorList>
    </citation>
    <scope>NUCLEOTIDE SEQUENCE [LARGE SCALE GENOMIC DNA]</scope>
    <source>
        <strain evidence="1 2">FH4-C-A1</strain>
    </source>
</reference>
<name>A0ABX4NGB4_9LEPT</name>
<proteinExistence type="predicted"/>
<keyword evidence="2" id="KW-1185">Reference proteome</keyword>
<evidence type="ECO:0000313" key="1">
    <source>
        <dbReference type="EMBL" id="PJZ55850.1"/>
    </source>
</evidence>
<protein>
    <submittedName>
        <fullName evidence="1">Uncharacterized protein</fullName>
    </submittedName>
</protein>
<evidence type="ECO:0000313" key="2">
    <source>
        <dbReference type="Proteomes" id="UP000231879"/>
    </source>
</evidence>
<gene>
    <name evidence="1" type="ORF">CH367_18465</name>
</gene>
<comment type="caution">
    <text evidence="1">The sequence shown here is derived from an EMBL/GenBank/DDBJ whole genome shotgun (WGS) entry which is preliminary data.</text>
</comment>